<reference evidence="2" key="1">
    <citation type="submission" date="2021-03" db="EMBL/GenBank/DDBJ databases">
        <title>Draft genome sequence of rust myrtle Austropuccinia psidii MF-1, a brazilian biotype.</title>
        <authorList>
            <person name="Quecine M.C."/>
            <person name="Pachon D.M.R."/>
            <person name="Bonatelli M.L."/>
            <person name="Correr F.H."/>
            <person name="Franceschini L.M."/>
            <person name="Leite T.F."/>
            <person name="Margarido G.R.A."/>
            <person name="Almeida C.A."/>
            <person name="Ferrarezi J.A."/>
            <person name="Labate C.A."/>
        </authorList>
    </citation>
    <scope>NUCLEOTIDE SEQUENCE</scope>
    <source>
        <strain evidence="2">MF-1</strain>
    </source>
</reference>
<feature type="compositionally biased region" description="Low complexity" evidence="1">
    <location>
        <begin position="127"/>
        <end position="140"/>
    </location>
</feature>
<feature type="compositionally biased region" description="Pro residues" evidence="1">
    <location>
        <begin position="97"/>
        <end position="107"/>
    </location>
</feature>
<sequence length="190" mass="20628">MASSGHFDPSQTYDGYKAAEAPDPAFTDCLMKGKECFQHFNPRSPKCHFFFVEKKPCCLPGVPVSKVRRYLCSKKDGPFGRELPFSEAPTPDGTSGRPPPSSSPTQPPSHNFSNQAMQITPRNLQPVLSTIPSSVPPTSSGNFTAIPSLPSPMRKSSIRISPITKPGPSPVHPLQQLQPVASTSRAREVR</sequence>
<keyword evidence="3" id="KW-1185">Reference proteome</keyword>
<feature type="region of interest" description="Disordered" evidence="1">
    <location>
        <begin position="81"/>
        <end position="114"/>
    </location>
</feature>
<accession>A0A9Q3GJH0</accession>
<comment type="caution">
    <text evidence="2">The sequence shown here is derived from an EMBL/GenBank/DDBJ whole genome shotgun (WGS) entry which is preliminary data.</text>
</comment>
<feature type="region of interest" description="Disordered" evidence="1">
    <location>
        <begin position="127"/>
        <end position="190"/>
    </location>
</feature>
<gene>
    <name evidence="2" type="ORF">O181_008537</name>
</gene>
<dbReference type="AlphaFoldDB" id="A0A9Q3GJH0"/>
<proteinExistence type="predicted"/>
<dbReference type="EMBL" id="AVOT02001986">
    <property type="protein sequence ID" value="MBW0468822.1"/>
    <property type="molecule type" value="Genomic_DNA"/>
</dbReference>
<name>A0A9Q3GJH0_9BASI</name>
<evidence type="ECO:0000313" key="3">
    <source>
        <dbReference type="Proteomes" id="UP000765509"/>
    </source>
</evidence>
<protein>
    <submittedName>
        <fullName evidence="2">Uncharacterized protein</fullName>
    </submittedName>
</protein>
<evidence type="ECO:0000313" key="2">
    <source>
        <dbReference type="EMBL" id="MBW0468822.1"/>
    </source>
</evidence>
<dbReference type="Proteomes" id="UP000765509">
    <property type="component" value="Unassembled WGS sequence"/>
</dbReference>
<feature type="compositionally biased region" description="Polar residues" evidence="1">
    <location>
        <begin position="175"/>
        <end position="184"/>
    </location>
</feature>
<organism evidence="2 3">
    <name type="scientific">Austropuccinia psidii MF-1</name>
    <dbReference type="NCBI Taxonomy" id="1389203"/>
    <lineage>
        <taxon>Eukaryota</taxon>
        <taxon>Fungi</taxon>
        <taxon>Dikarya</taxon>
        <taxon>Basidiomycota</taxon>
        <taxon>Pucciniomycotina</taxon>
        <taxon>Pucciniomycetes</taxon>
        <taxon>Pucciniales</taxon>
        <taxon>Sphaerophragmiaceae</taxon>
        <taxon>Austropuccinia</taxon>
    </lineage>
</organism>
<evidence type="ECO:0000256" key="1">
    <source>
        <dbReference type="SAM" id="MobiDB-lite"/>
    </source>
</evidence>